<comment type="similarity">
    <text evidence="1 2">Belongs to the phD/YefM antitoxin family.</text>
</comment>
<sequence>MPRIIPIRDLKDTAAISKLCNESQEPVYITKNGYGDMVIMSMKAYEEKLELLDVYTKLEQAERQLEAGETVDPRASLQKLRAKYGI</sequence>
<evidence type="ECO:0000313" key="3">
    <source>
        <dbReference type="EMBL" id="HIW09825.1"/>
    </source>
</evidence>
<evidence type="ECO:0000313" key="4">
    <source>
        <dbReference type="Proteomes" id="UP000823933"/>
    </source>
</evidence>
<dbReference type="InterPro" id="IPR036165">
    <property type="entry name" value="YefM-like_sf"/>
</dbReference>
<accession>A0A9D1QCS7</accession>
<name>A0A9D1QCS7_9FIRM</name>
<comment type="function">
    <text evidence="2">Antitoxin component of a type II toxin-antitoxin (TA) system.</text>
</comment>
<reference evidence="3" key="2">
    <citation type="submission" date="2021-04" db="EMBL/GenBank/DDBJ databases">
        <authorList>
            <person name="Gilroy R."/>
        </authorList>
    </citation>
    <scope>NUCLEOTIDE SEQUENCE</scope>
    <source>
        <strain evidence="3">ChiHcolR34-3080</strain>
    </source>
</reference>
<evidence type="ECO:0000256" key="1">
    <source>
        <dbReference type="ARBA" id="ARBA00009981"/>
    </source>
</evidence>
<dbReference type="AlphaFoldDB" id="A0A9D1QCS7"/>
<dbReference type="EMBL" id="DXHQ01000125">
    <property type="protein sequence ID" value="HIW09825.1"/>
    <property type="molecule type" value="Genomic_DNA"/>
</dbReference>
<dbReference type="Proteomes" id="UP000823933">
    <property type="component" value="Unassembled WGS sequence"/>
</dbReference>
<comment type="caution">
    <text evidence="3">The sequence shown here is derived from an EMBL/GenBank/DDBJ whole genome shotgun (WGS) entry which is preliminary data.</text>
</comment>
<dbReference type="InterPro" id="IPR006442">
    <property type="entry name" value="Antitoxin_Phd/YefM"/>
</dbReference>
<reference evidence="3" key="1">
    <citation type="journal article" date="2021" name="PeerJ">
        <title>Extensive microbial diversity within the chicken gut microbiome revealed by metagenomics and culture.</title>
        <authorList>
            <person name="Gilroy R."/>
            <person name="Ravi A."/>
            <person name="Getino M."/>
            <person name="Pursley I."/>
            <person name="Horton D.L."/>
            <person name="Alikhan N.F."/>
            <person name="Baker D."/>
            <person name="Gharbi K."/>
            <person name="Hall N."/>
            <person name="Watson M."/>
            <person name="Adriaenssens E.M."/>
            <person name="Foster-Nyarko E."/>
            <person name="Jarju S."/>
            <person name="Secka A."/>
            <person name="Antonio M."/>
            <person name="Oren A."/>
            <person name="Chaudhuri R.R."/>
            <person name="La Ragione R."/>
            <person name="Hildebrand F."/>
            <person name="Pallen M.J."/>
        </authorList>
    </citation>
    <scope>NUCLEOTIDE SEQUENCE</scope>
    <source>
        <strain evidence="3">ChiHcolR34-3080</strain>
    </source>
</reference>
<dbReference type="Gene3D" id="3.40.1620.10">
    <property type="entry name" value="YefM-like domain"/>
    <property type="match status" value="1"/>
</dbReference>
<protein>
    <recommendedName>
        <fullName evidence="2">Antitoxin</fullName>
    </recommendedName>
</protein>
<evidence type="ECO:0000256" key="2">
    <source>
        <dbReference type="RuleBase" id="RU362080"/>
    </source>
</evidence>
<organism evidence="3 4">
    <name type="scientific">Candidatus Faecalibacterium intestinigallinarum</name>
    <dbReference type="NCBI Taxonomy" id="2838581"/>
    <lineage>
        <taxon>Bacteria</taxon>
        <taxon>Bacillati</taxon>
        <taxon>Bacillota</taxon>
        <taxon>Clostridia</taxon>
        <taxon>Eubacteriales</taxon>
        <taxon>Oscillospiraceae</taxon>
        <taxon>Faecalibacterium</taxon>
    </lineage>
</organism>
<dbReference type="SUPFAM" id="SSF143120">
    <property type="entry name" value="YefM-like"/>
    <property type="match status" value="1"/>
</dbReference>
<dbReference type="Pfam" id="PF02604">
    <property type="entry name" value="PhdYeFM_antitox"/>
    <property type="match status" value="1"/>
</dbReference>
<proteinExistence type="inferred from homology"/>
<gene>
    <name evidence="3" type="ORF">H9890_10570</name>
</gene>